<evidence type="ECO:0000256" key="4">
    <source>
        <dbReference type="PROSITE-ProRule" id="PRU00325"/>
    </source>
</evidence>
<dbReference type="PROSITE" id="PS50966">
    <property type="entry name" value="ZF_SWIM"/>
    <property type="match status" value="1"/>
</dbReference>
<evidence type="ECO:0000256" key="3">
    <source>
        <dbReference type="ARBA" id="ARBA00022833"/>
    </source>
</evidence>
<evidence type="ECO:0000313" key="8">
    <source>
        <dbReference type="Proteomes" id="UP001341281"/>
    </source>
</evidence>
<dbReference type="SMART" id="SM00575">
    <property type="entry name" value="ZnF_PMZ"/>
    <property type="match status" value="1"/>
</dbReference>
<name>A0AAQ3XEK3_PASNO</name>
<dbReference type="Proteomes" id="UP001341281">
    <property type="component" value="Chromosome 10"/>
</dbReference>
<keyword evidence="3" id="KW-0862">Zinc</keyword>
<feature type="region of interest" description="Disordered" evidence="5">
    <location>
        <begin position="1"/>
        <end position="24"/>
    </location>
</feature>
<keyword evidence="2 4" id="KW-0863">Zinc-finger</keyword>
<keyword evidence="8" id="KW-1185">Reference proteome</keyword>
<feature type="compositionally biased region" description="Acidic residues" evidence="5">
    <location>
        <begin position="249"/>
        <end position="265"/>
    </location>
</feature>
<dbReference type="InterPro" id="IPR007527">
    <property type="entry name" value="Znf_SWIM"/>
</dbReference>
<evidence type="ECO:0000256" key="1">
    <source>
        <dbReference type="ARBA" id="ARBA00022723"/>
    </source>
</evidence>
<proteinExistence type="predicted"/>
<gene>
    <name evidence="7" type="ORF">U9M48_041794</name>
</gene>
<dbReference type="GO" id="GO:0008270">
    <property type="term" value="F:zinc ion binding"/>
    <property type="evidence" value="ECO:0007669"/>
    <property type="project" value="UniProtKB-KW"/>
</dbReference>
<evidence type="ECO:0000256" key="5">
    <source>
        <dbReference type="SAM" id="MobiDB-lite"/>
    </source>
</evidence>
<evidence type="ECO:0000256" key="2">
    <source>
        <dbReference type="ARBA" id="ARBA00022771"/>
    </source>
</evidence>
<dbReference type="InterPro" id="IPR058594">
    <property type="entry name" value="PB1-like_dom_pln"/>
</dbReference>
<feature type="region of interest" description="Disordered" evidence="5">
    <location>
        <begin position="165"/>
        <end position="196"/>
    </location>
</feature>
<feature type="compositionally biased region" description="Polar residues" evidence="5">
    <location>
        <begin position="1"/>
        <end position="11"/>
    </location>
</feature>
<evidence type="ECO:0000313" key="7">
    <source>
        <dbReference type="EMBL" id="WVZ96118.1"/>
    </source>
</evidence>
<feature type="compositionally biased region" description="Basic and acidic residues" evidence="5">
    <location>
        <begin position="166"/>
        <end position="175"/>
    </location>
</feature>
<dbReference type="EMBL" id="CP144754">
    <property type="protein sequence ID" value="WVZ96118.1"/>
    <property type="molecule type" value="Genomic_DNA"/>
</dbReference>
<dbReference type="PANTHER" id="PTHR31973">
    <property type="entry name" value="POLYPROTEIN, PUTATIVE-RELATED"/>
    <property type="match status" value="1"/>
</dbReference>
<dbReference type="InterPro" id="IPR006564">
    <property type="entry name" value="Znf_PMZ"/>
</dbReference>
<dbReference type="Pfam" id="PF26130">
    <property type="entry name" value="PB1-like"/>
    <property type="match status" value="1"/>
</dbReference>
<sequence length="713" mass="80294">MAAPRSPSSCSIGARLRQEGEPPPVYGPGVTSLSIEVHHGGFFCGQGANRAYLNEKVVWFDDVKPEYLTLLGIQQLVSSLDYNFHSPTFKVYWLLPERDMSDGLRFISTEDDAYVMQHMAQKFKLFVIYFDHHNHVARNSNSDDIILNSVRNLPNVISPRKVHRAANCDEEHVEATSEGDEAISASSSGSEFADSDNNLSDGDDDLFCDHVDDTVVDMGVVQGKKIGKGQKRNDGASRDNLNQRSWDEISTDEEELEVPDSDEEGEIGKNMSSFRSEDVSNPIFKIGMKFASVELLRSAITEYGLKQRRKWVLKTCTAKWLAAKYLDKFRADEKMTLTNFSRIVQLDWNFTPSRMKLSRARRIALNIIYGDEVQQYNKLWDYAHELRRSNPGSKIIKGQLMTRHYNKQKEVTEKWQGMRICPKIRKKLERNAEFANTCYVMPAGKGIFEVHDRERLYNVDILSKKCDCRRWDLTGIPCNHAISCLRHERIDQKSVLPHCYSIEAFSMAYGNNIWPCKDQGLWAHVGGSEVKPPKYEKRVGRPPKARKKAAHEVQGRNGPKLSKHGVQMHCSHCKGTGHNIATCQRKKDELPPIATGQEESSIPAESDNNEEPVITQEQLIPVDEDSQGLLSQISNPMMSQLMEESSQSRREQMTVVPLPDSSFIIANLPPPTRIGAATTAGRGTKCKQPAPCKKTVAGKKKAPGKQAATSDNH</sequence>
<feature type="region of interest" description="Disordered" evidence="5">
    <location>
        <begin position="226"/>
        <end position="273"/>
    </location>
</feature>
<feature type="compositionally biased region" description="Low complexity" evidence="5">
    <location>
        <begin position="182"/>
        <end position="196"/>
    </location>
</feature>
<feature type="compositionally biased region" description="Low complexity" evidence="5">
    <location>
        <begin position="704"/>
        <end position="713"/>
    </location>
</feature>
<feature type="domain" description="SWIM-type" evidence="6">
    <location>
        <begin position="457"/>
        <end position="489"/>
    </location>
</feature>
<feature type="region of interest" description="Disordered" evidence="5">
    <location>
        <begin position="674"/>
        <end position="713"/>
    </location>
</feature>
<reference evidence="7 8" key="1">
    <citation type="submission" date="2024-02" db="EMBL/GenBank/DDBJ databases">
        <title>High-quality chromosome-scale genome assembly of Pensacola bahiagrass (Paspalum notatum Flugge var. saurae).</title>
        <authorList>
            <person name="Vega J.M."/>
            <person name="Podio M."/>
            <person name="Orjuela J."/>
            <person name="Siena L.A."/>
            <person name="Pessino S.C."/>
            <person name="Combes M.C."/>
            <person name="Mariac C."/>
            <person name="Albertini E."/>
            <person name="Pupilli F."/>
            <person name="Ortiz J.P.A."/>
            <person name="Leblanc O."/>
        </authorList>
    </citation>
    <scope>NUCLEOTIDE SEQUENCE [LARGE SCALE GENOMIC DNA]</scope>
    <source>
        <strain evidence="7">R1</strain>
        <tissue evidence="7">Leaf</tissue>
    </source>
</reference>
<feature type="compositionally biased region" description="Basic residues" evidence="5">
    <location>
        <begin position="540"/>
        <end position="549"/>
    </location>
</feature>
<protein>
    <recommendedName>
        <fullName evidence="6">SWIM-type domain-containing protein</fullName>
    </recommendedName>
</protein>
<dbReference type="PANTHER" id="PTHR31973:SF191">
    <property type="entry name" value="OS05G0489400 PROTEIN"/>
    <property type="match status" value="1"/>
</dbReference>
<organism evidence="7 8">
    <name type="scientific">Paspalum notatum var. saurae</name>
    <dbReference type="NCBI Taxonomy" id="547442"/>
    <lineage>
        <taxon>Eukaryota</taxon>
        <taxon>Viridiplantae</taxon>
        <taxon>Streptophyta</taxon>
        <taxon>Embryophyta</taxon>
        <taxon>Tracheophyta</taxon>
        <taxon>Spermatophyta</taxon>
        <taxon>Magnoliopsida</taxon>
        <taxon>Liliopsida</taxon>
        <taxon>Poales</taxon>
        <taxon>Poaceae</taxon>
        <taxon>PACMAD clade</taxon>
        <taxon>Panicoideae</taxon>
        <taxon>Andropogonodae</taxon>
        <taxon>Paspaleae</taxon>
        <taxon>Paspalinae</taxon>
        <taxon>Paspalum</taxon>
    </lineage>
</organism>
<feature type="region of interest" description="Disordered" evidence="5">
    <location>
        <begin position="533"/>
        <end position="566"/>
    </location>
</feature>
<dbReference type="Pfam" id="PF04434">
    <property type="entry name" value="SWIM"/>
    <property type="match status" value="1"/>
</dbReference>
<keyword evidence="1" id="KW-0479">Metal-binding</keyword>
<evidence type="ECO:0000259" key="6">
    <source>
        <dbReference type="PROSITE" id="PS50966"/>
    </source>
</evidence>
<accession>A0AAQ3XEK3</accession>
<dbReference type="AlphaFoldDB" id="A0AAQ3XEK3"/>